<feature type="domain" description="HTH tetR-type" evidence="5">
    <location>
        <begin position="14"/>
        <end position="74"/>
    </location>
</feature>
<dbReference type="Proteomes" id="UP000063789">
    <property type="component" value="Chromosome"/>
</dbReference>
<dbReference type="Gene3D" id="1.10.10.60">
    <property type="entry name" value="Homeodomain-like"/>
    <property type="match status" value="1"/>
</dbReference>
<evidence type="ECO:0000256" key="4">
    <source>
        <dbReference type="PROSITE-ProRule" id="PRU00335"/>
    </source>
</evidence>
<dbReference type="Pfam" id="PF16859">
    <property type="entry name" value="TetR_C_11"/>
    <property type="match status" value="1"/>
</dbReference>
<evidence type="ECO:0000256" key="2">
    <source>
        <dbReference type="ARBA" id="ARBA00023125"/>
    </source>
</evidence>
<evidence type="ECO:0000313" key="7">
    <source>
        <dbReference type="Proteomes" id="UP000063789"/>
    </source>
</evidence>
<feature type="DNA-binding region" description="H-T-H motif" evidence="4">
    <location>
        <begin position="37"/>
        <end position="56"/>
    </location>
</feature>
<dbReference type="OrthoDB" id="9796019at2"/>
<dbReference type="InterPro" id="IPR011075">
    <property type="entry name" value="TetR_C"/>
</dbReference>
<accession>A0A0N9N9S0</accession>
<dbReference type="PATRIC" id="fig|1136941.3.peg.1056"/>
<keyword evidence="7" id="KW-1185">Reference proteome</keyword>
<keyword evidence="1" id="KW-0805">Transcription regulation</keyword>
<dbReference type="GO" id="GO:0000976">
    <property type="term" value="F:transcription cis-regulatory region binding"/>
    <property type="evidence" value="ECO:0007669"/>
    <property type="project" value="TreeGrafter"/>
</dbReference>
<dbReference type="Pfam" id="PF00440">
    <property type="entry name" value="TetR_N"/>
    <property type="match status" value="1"/>
</dbReference>
<reference evidence="6 7" key="2">
    <citation type="journal article" date="2017" name="Int. J. Syst. Evol. Microbiol.">
        <title>Gordonia phthalatica sp. nov., a di-n-butyl phthalate-degrading bacterium isolated from activated sludge.</title>
        <authorList>
            <person name="Jin D."/>
            <person name="Kong X."/>
            <person name="Jia M."/>
            <person name="Yu X."/>
            <person name="Wang X."/>
            <person name="Zhuang X."/>
            <person name="Deng Y."/>
            <person name="Bai Z."/>
        </authorList>
    </citation>
    <scope>NUCLEOTIDE SEQUENCE [LARGE SCALE GENOMIC DNA]</scope>
    <source>
        <strain evidence="6 7">QH-11</strain>
    </source>
</reference>
<dbReference type="InterPro" id="IPR050109">
    <property type="entry name" value="HTH-type_TetR-like_transc_reg"/>
</dbReference>
<reference evidence="7" key="1">
    <citation type="submission" date="2015-06" db="EMBL/GenBank/DDBJ databases">
        <title>Complete genome sequence and metabolic analysis of phthalate degradation pathway in Gordonia sp. QH-11.</title>
        <authorList>
            <person name="Jin D."/>
            <person name="Kong X."/>
            <person name="Bai Z."/>
        </authorList>
    </citation>
    <scope>NUCLEOTIDE SEQUENCE [LARGE SCALE GENOMIC DNA]</scope>
    <source>
        <strain evidence="7">QH-11</strain>
    </source>
</reference>
<name>A0A0N9N9S0_9ACTN</name>
<evidence type="ECO:0000259" key="5">
    <source>
        <dbReference type="PROSITE" id="PS50977"/>
    </source>
</evidence>
<keyword evidence="3" id="KW-0804">Transcription</keyword>
<dbReference type="PRINTS" id="PR00455">
    <property type="entry name" value="HTHTETR"/>
</dbReference>
<dbReference type="AlphaFoldDB" id="A0A0N9N9S0"/>
<dbReference type="PANTHER" id="PTHR30055:SF148">
    <property type="entry name" value="TETR-FAMILY TRANSCRIPTIONAL REGULATOR"/>
    <property type="match status" value="1"/>
</dbReference>
<dbReference type="Gene3D" id="1.10.357.10">
    <property type="entry name" value="Tetracycline Repressor, domain 2"/>
    <property type="match status" value="1"/>
</dbReference>
<keyword evidence="2 4" id="KW-0238">DNA-binding</keyword>
<dbReference type="InterPro" id="IPR001647">
    <property type="entry name" value="HTH_TetR"/>
</dbReference>
<dbReference type="KEGG" id="goq:ACH46_05160"/>
<dbReference type="STRING" id="1136941.ACH46_05160"/>
<dbReference type="PANTHER" id="PTHR30055">
    <property type="entry name" value="HTH-TYPE TRANSCRIPTIONAL REGULATOR RUTR"/>
    <property type="match status" value="1"/>
</dbReference>
<dbReference type="SUPFAM" id="SSF48498">
    <property type="entry name" value="Tetracyclin repressor-like, C-terminal domain"/>
    <property type="match status" value="1"/>
</dbReference>
<sequence length="199" mass="22442">MDSKGERATRRRGAELEAAILDAAWEQLSQRGYSGFTFEAVADRAETSRPVLYRRWPTRADLLKAAVEHHGAGQDTTAPDTGNLRDDLLTALRRSNAQRSDFLVLMSASLGGYYEETGLSPRDVREFLLGRHRLAIEDILERAVERGEADPERLTPLVRAVPYNLYRHEVMMSLHAVPDETLEAIVDDVFLPLVTPRDR</sequence>
<evidence type="ECO:0000256" key="3">
    <source>
        <dbReference type="ARBA" id="ARBA00023163"/>
    </source>
</evidence>
<dbReference type="SUPFAM" id="SSF46689">
    <property type="entry name" value="Homeodomain-like"/>
    <property type="match status" value="1"/>
</dbReference>
<dbReference type="RefSeq" id="WP_062391976.1">
    <property type="nucleotide sequence ID" value="NZ_CP011853.1"/>
</dbReference>
<dbReference type="PROSITE" id="PS50977">
    <property type="entry name" value="HTH_TETR_2"/>
    <property type="match status" value="1"/>
</dbReference>
<evidence type="ECO:0000256" key="1">
    <source>
        <dbReference type="ARBA" id="ARBA00023015"/>
    </source>
</evidence>
<protein>
    <submittedName>
        <fullName evidence="6">TetR family transcriptional regulator</fullName>
    </submittedName>
</protein>
<evidence type="ECO:0000313" key="6">
    <source>
        <dbReference type="EMBL" id="ALG84013.1"/>
    </source>
</evidence>
<dbReference type="EMBL" id="CP011853">
    <property type="protein sequence ID" value="ALG84013.1"/>
    <property type="molecule type" value="Genomic_DNA"/>
</dbReference>
<gene>
    <name evidence="6" type="ORF">ACH46_05160</name>
</gene>
<organism evidence="6 7">
    <name type="scientific">Gordonia phthalatica</name>
    <dbReference type="NCBI Taxonomy" id="1136941"/>
    <lineage>
        <taxon>Bacteria</taxon>
        <taxon>Bacillati</taxon>
        <taxon>Actinomycetota</taxon>
        <taxon>Actinomycetes</taxon>
        <taxon>Mycobacteriales</taxon>
        <taxon>Gordoniaceae</taxon>
        <taxon>Gordonia</taxon>
    </lineage>
</organism>
<proteinExistence type="predicted"/>
<dbReference type="InterPro" id="IPR009057">
    <property type="entry name" value="Homeodomain-like_sf"/>
</dbReference>
<dbReference type="GO" id="GO:0003700">
    <property type="term" value="F:DNA-binding transcription factor activity"/>
    <property type="evidence" value="ECO:0007669"/>
    <property type="project" value="TreeGrafter"/>
</dbReference>
<dbReference type="InterPro" id="IPR036271">
    <property type="entry name" value="Tet_transcr_reg_TetR-rel_C_sf"/>
</dbReference>